<evidence type="ECO:0008006" key="5">
    <source>
        <dbReference type="Google" id="ProtNLM"/>
    </source>
</evidence>
<evidence type="ECO:0000313" key="3">
    <source>
        <dbReference type="EMBL" id="MDO5987152.1"/>
    </source>
</evidence>
<dbReference type="PANTHER" id="PTHR12558">
    <property type="entry name" value="CELL DIVISION CYCLE 16,23,27"/>
    <property type="match status" value="1"/>
</dbReference>
<dbReference type="SUPFAM" id="SSF48452">
    <property type="entry name" value="TPR-like"/>
    <property type="match status" value="2"/>
</dbReference>
<keyword evidence="1" id="KW-0802">TPR repeat</keyword>
<reference evidence="3" key="1">
    <citation type="submission" date="2023-07" db="EMBL/GenBank/DDBJ databases">
        <title>Two novel species in the genus Flavivirga.</title>
        <authorList>
            <person name="Kwon K."/>
        </authorList>
    </citation>
    <scope>NUCLEOTIDE SEQUENCE</scope>
    <source>
        <strain evidence="3">KACC 14157</strain>
    </source>
</reference>
<dbReference type="SMART" id="SM00028">
    <property type="entry name" value="TPR"/>
    <property type="match status" value="5"/>
</dbReference>
<gene>
    <name evidence="3" type="ORF">Q4Q39_07070</name>
</gene>
<feature type="transmembrane region" description="Helical" evidence="2">
    <location>
        <begin position="12"/>
        <end position="31"/>
    </location>
</feature>
<dbReference type="SUPFAM" id="SSF81901">
    <property type="entry name" value="HCP-like"/>
    <property type="match status" value="1"/>
</dbReference>
<dbReference type="EMBL" id="JAUOEM010000002">
    <property type="protein sequence ID" value="MDO5987152.1"/>
    <property type="molecule type" value="Genomic_DNA"/>
</dbReference>
<keyword evidence="2" id="KW-0472">Membrane</keyword>
<dbReference type="Pfam" id="PF13174">
    <property type="entry name" value="TPR_6"/>
    <property type="match status" value="2"/>
</dbReference>
<name>A0ABT8WZP6_9FLAO</name>
<dbReference type="PANTHER" id="PTHR12558:SF13">
    <property type="entry name" value="CELL DIVISION CYCLE PROTEIN 27 HOMOLOG"/>
    <property type="match status" value="1"/>
</dbReference>
<dbReference type="RefSeq" id="WP_345075340.1">
    <property type="nucleotide sequence ID" value="NZ_BAABCZ010000005.1"/>
</dbReference>
<proteinExistence type="predicted"/>
<keyword evidence="2" id="KW-1133">Transmembrane helix</keyword>
<protein>
    <recommendedName>
        <fullName evidence="5">Tetratricopeptide repeat protein</fullName>
    </recommendedName>
</protein>
<organism evidence="3 4">
    <name type="scientific">Flavivirga amylovorans</name>
    <dbReference type="NCBI Taxonomy" id="870486"/>
    <lineage>
        <taxon>Bacteria</taxon>
        <taxon>Pseudomonadati</taxon>
        <taxon>Bacteroidota</taxon>
        <taxon>Flavobacteriia</taxon>
        <taxon>Flavobacteriales</taxon>
        <taxon>Flavobacteriaceae</taxon>
        <taxon>Flavivirga</taxon>
    </lineage>
</organism>
<evidence type="ECO:0000256" key="2">
    <source>
        <dbReference type="SAM" id="Phobius"/>
    </source>
</evidence>
<sequence length="606" mass="70730">MNITTSTFYISYIYNMRYIHILFILISTTMFSQNDILAKEYFKKGDFEKALYEYKKLYAKSPSNINYINQVVLTHQQLEQYDEVETFLLKLMERINYPAFLVELGYNYQLKNDFENATINYNKAIATIDVRASHVFSVARSFQSHALLNEAVISYEKAMLLNPDFNFNLQLAKIYGEQGNIEKMFNSYIHFAEANPVSLNNIKRAISDFISENSASENNIIFRKVLLKKNQQEPNLLWNELLSWLFIQQKDFNKAFIQEKAIFNRQPDNLNRIEELASIASNENENEVAKEILTYIIETAQDSNTKLKAHYNLLQLETKESLKDNYTVINTKYLDLFKEFGTFSQTLKLQIAYAHFLAFYMNETKEATTFLEKALKLPLTKLQKAEVKLELGDILVLQEKFNKALIYYTQIQRNLKNSTISQEARYKVAKASYYKGDFKWAESQLKILKASTSQLIANDALDLKLLISDNKYEDSLHTALKLYSKADLLAFQNRDEESISLLNKILNEHKTEPIIAQTLYKQAQLFEAKKEYEKAEANYEAIIANYRDGILIDDAYFKLAKIYEKQLNLPEKAKTLYELIIFDHADSIYFVDARKHYRALRGDAIN</sequence>
<evidence type="ECO:0000256" key="1">
    <source>
        <dbReference type="PROSITE-ProRule" id="PRU00339"/>
    </source>
</evidence>
<dbReference type="InterPro" id="IPR011990">
    <property type="entry name" value="TPR-like_helical_dom_sf"/>
</dbReference>
<keyword evidence="2" id="KW-0812">Transmembrane</keyword>
<dbReference type="PROSITE" id="PS50005">
    <property type="entry name" value="TPR"/>
    <property type="match status" value="1"/>
</dbReference>
<dbReference type="InterPro" id="IPR019734">
    <property type="entry name" value="TPR_rpt"/>
</dbReference>
<dbReference type="Gene3D" id="1.25.40.10">
    <property type="entry name" value="Tetratricopeptide repeat domain"/>
    <property type="match status" value="3"/>
</dbReference>
<evidence type="ECO:0000313" key="4">
    <source>
        <dbReference type="Proteomes" id="UP001176891"/>
    </source>
</evidence>
<comment type="caution">
    <text evidence="3">The sequence shown here is derived from an EMBL/GenBank/DDBJ whole genome shotgun (WGS) entry which is preliminary data.</text>
</comment>
<feature type="repeat" description="TPR" evidence="1">
    <location>
        <begin position="31"/>
        <end position="64"/>
    </location>
</feature>
<dbReference type="Proteomes" id="UP001176891">
    <property type="component" value="Unassembled WGS sequence"/>
</dbReference>
<accession>A0ABT8WZP6</accession>
<keyword evidence="4" id="KW-1185">Reference proteome</keyword>